<evidence type="ECO:0000256" key="1">
    <source>
        <dbReference type="SAM" id="MobiDB-lite"/>
    </source>
</evidence>
<name>A0ABW2DJH0_9BACT</name>
<feature type="compositionally biased region" description="Basic and acidic residues" evidence="1">
    <location>
        <begin position="10"/>
        <end position="19"/>
    </location>
</feature>
<evidence type="ECO:0000313" key="2">
    <source>
        <dbReference type="EMBL" id="MFC6998017.1"/>
    </source>
</evidence>
<evidence type="ECO:0000313" key="3">
    <source>
        <dbReference type="Proteomes" id="UP001596405"/>
    </source>
</evidence>
<proteinExistence type="predicted"/>
<dbReference type="RefSeq" id="WP_153042194.1">
    <property type="nucleotide sequence ID" value="NZ_JBHSYQ010000004.1"/>
</dbReference>
<sequence>MQNPRQLGSGKKDNVRTGRDLSNCGGRSIIACYRTSSLDPSAMLRMTVKEWNQESQYRKV</sequence>
<organism evidence="2 3">
    <name type="scientific">Rufibacter roseus</name>
    <dbReference type="NCBI Taxonomy" id="1567108"/>
    <lineage>
        <taxon>Bacteria</taxon>
        <taxon>Pseudomonadati</taxon>
        <taxon>Bacteroidota</taxon>
        <taxon>Cytophagia</taxon>
        <taxon>Cytophagales</taxon>
        <taxon>Hymenobacteraceae</taxon>
        <taxon>Rufibacter</taxon>
    </lineage>
</organism>
<dbReference type="EMBL" id="JBHSYQ010000004">
    <property type="protein sequence ID" value="MFC6998017.1"/>
    <property type="molecule type" value="Genomic_DNA"/>
</dbReference>
<feature type="region of interest" description="Disordered" evidence="1">
    <location>
        <begin position="1"/>
        <end position="23"/>
    </location>
</feature>
<protein>
    <submittedName>
        <fullName evidence="2">Uncharacterized protein</fullName>
    </submittedName>
</protein>
<dbReference type="Proteomes" id="UP001596405">
    <property type="component" value="Unassembled WGS sequence"/>
</dbReference>
<accession>A0ABW2DJH0</accession>
<comment type="caution">
    <text evidence="2">The sequence shown here is derived from an EMBL/GenBank/DDBJ whole genome shotgun (WGS) entry which is preliminary data.</text>
</comment>
<reference evidence="3" key="1">
    <citation type="journal article" date="2019" name="Int. J. Syst. Evol. Microbiol.">
        <title>The Global Catalogue of Microorganisms (GCM) 10K type strain sequencing project: providing services to taxonomists for standard genome sequencing and annotation.</title>
        <authorList>
            <consortium name="The Broad Institute Genomics Platform"/>
            <consortium name="The Broad Institute Genome Sequencing Center for Infectious Disease"/>
            <person name="Wu L."/>
            <person name="Ma J."/>
        </authorList>
    </citation>
    <scope>NUCLEOTIDE SEQUENCE [LARGE SCALE GENOMIC DNA]</scope>
    <source>
        <strain evidence="3">CGMCC 4.7393</strain>
    </source>
</reference>
<gene>
    <name evidence="2" type="ORF">ACFQHR_10295</name>
</gene>
<keyword evidence="3" id="KW-1185">Reference proteome</keyword>